<dbReference type="Pfam" id="PF26436">
    <property type="entry name" value="DUF8119"/>
    <property type="match status" value="1"/>
</dbReference>
<dbReference type="AlphaFoldDB" id="A0A1G8XT49"/>
<dbReference type="RefSeq" id="WP_090304815.1">
    <property type="nucleotide sequence ID" value="NZ_FNFE01000002.1"/>
</dbReference>
<evidence type="ECO:0000256" key="1">
    <source>
        <dbReference type="SAM" id="Phobius"/>
    </source>
</evidence>
<protein>
    <recommendedName>
        <fullName evidence="2">DUF8119 domain-containing protein</fullName>
    </recommendedName>
</protein>
<accession>A0A1G8XT49</accession>
<evidence type="ECO:0000313" key="3">
    <source>
        <dbReference type="EMBL" id="SDJ93075.1"/>
    </source>
</evidence>
<keyword evidence="4" id="KW-1185">Reference proteome</keyword>
<feature type="transmembrane region" description="Helical" evidence="1">
    <location>
        <begin position="44"/>
        <end position="64"/>
    </location>
</feature>
<proteinExistence type="predicted"/>
<gene>
    <name evidence="3" type="ORF">SAMN04515672_1870</name>
</gene>
<evidence type="ECO:0000313" key="4">
    <source>
        <dbReference type="Proteomes" id="UP000198882"/>
    </source>
</evidence>
<reference evidence="4" key="1">
    <citation type="submission" date="2016-10" db="EMBL/GenBank/DDBJ databases">
        <authorList>
            <person name="Varghese N."/>
            <person name="Submissions S."/>
        </authorList>
    </citation>
    <scope>NUCLEOTIDE SEQUENCE [LARGE SCALE GENOMIC DNA]</scope>
    <source>
        <strain evidence="4">B4,CECT 8067,JCM 17497</strain>
    </source>
</reference>
<feature type="transmembrane region" description="Helical" evidence="1">
    <location>
        <begin position="16"/>
        <end position="38"/>
    </location>
</feature>
<name>A0A1G8XT49_9EURY</name>
<organism evidence="3 4">
    <name type="scientific">Natronorubrum texcoconense</name>
    <dbReference type="NCBI Taxonomy" id="1095776"/>
    <lineage>
        <taxon>Archaea</taxon>
        <taxon>Methanobacteriati</taxon>
        <taxon>Methanobacteriota</taxon>
        <taxon>Stenosarchaea group</taxon>
        <taxon>Halobacteria</taxon>
        <taxon>Halobacteriales</taxon>
        <taxon>Natrialbaceae</taxon>
        <taxon>Natronorubrum</taxon>
    </lineage>
</organism>
<sequence>MTSVREWIREAREDRWGLLVDLVFAIVWVTVVDLIFRVLEGPDWAYYLFMLAGIAAYFLFFMSLELATSER</sequence>
<dbReference type="OrthoDB" id="198557at2157"/>
<dbReference type="Proteomes" id="UP000198882">
    <property type="component" value="Unassembled WGS sequence"/>
</dbReference>
<feature type="domain" description="DUF8119" evidence="2">
    <location>
        <begin position="1"/>
        <end position="70"/>
    </location>
</feature>
<keyword evidence="1" id="KW-0812">Transmembrane</keyword>
<keyword evidence="1" id="KW-0472">Membrane</keyword>
<keyword evidence="1" id="KW-1133">Transmembrane helix</keyword>
<evidence type="ECO:0000259" key="2">
    <source>
        <dbReference type="Pfam" id="PF26436"/>
    </source>
</evidence>
<dbReference type="InterPro" id="IPR058432">
    <property type="entry name" value="DUF8119"/>
</dbReference>
<dbReference type="EMBL" id="FNFE01000002">
    <property type="protein sequence ID" value="SDJ93075.1"/>
    <property type="molecule type" value="Genomic_DNA"/>
</dbReference>